<evidence type="ECO:0000313" key="2">
    <source>
        <dbReference type="Proteomes" id="UP000516320"/>
    </source>
</evidence>
<sequence>MLWEEVHKAYEVDGVSRELVVEACRLADRCERMAAALSSKKTLWFELGEPSDLDSGGVEIQIVVNSMIGEARASQAALATTLAKIGALPKIKPKEDQRVNVLDQLAERRKARIAGAQESKEEAK</sequence>
<keyword evidence="2" id="KW-1185">Reference proteome</keyword>
<proteinExistence type="predicted"/>
<accession>A0A7H0SQA5</accession>
<name>A0A7H0SQA5_9CORY</name>
<dbReference type="RefSeq" id="WP_187974044.1">
    <property type="nucleotide sequence ID" value="NZ_CP046884.1"/>
</dbReference>
<organism evidence="1 2">
    <name type="scientific">Corynebacterium poyangense</name>
    <dbReference type="NCBI Taxonomy" id="2684405"/>
    <lineage>
        <taxon>Bacteria</taxon>
        <taxon>Bacillati</taxon>
        <taxon>Actinomycetota</taxon>
        <taxon>Actinomycetes</taxon>
        <taxon>Mycobacteriales</taxon>
        <taxon>Corynebacteriaceae</taxon>
        <taxon>Corynebacterium</taxon>
    </lineage>
</organism>
<evidence type="ECO:0008006" key="3">
    <source>
        <dbReference type="Google" id="ProtNLM"/>
    </source>
</evidence>
<gene>
    <name evidence="1" type="ORF">GP475_08825</name>
</gene>
<dbReference type="AlphaFoldDB" id="A0A7H0SQA5"/>
<dbReference type="KEGG" id="cpoy:GP475_08825"/>
<dbReference type="EMBL" id="CP046884">
    <property type="protein sequence ID" value="QNQ90730.1"/>
    <property type="molecule type" value="Genomic_DNA"/>
</dbReference>
<reference evidence="1 2" key="1">
    <citation type="submission" date="2019-12" db="EMBL/GenBank/DDBJ databases">
        <title>Corynebacterium sp. nov., isolated from feces of the Anser Albifrons in China.</title>
        <authorList>
            <person name="Liu Q."/>
        </authorList>
    </citation>
    <scope>NUCLEOTIDE SEQUENCE [LARGE SCALE GENOMIC DNA]</scope>
    <source>
        <strain evidence="1 2">4H37-19</strain>
    </source>
</reference>
<protein>
    <recommendedName>
        <fullName evidence="3">Terminase small subunit</fullName>
    </recommendedName>
</protein>
<dbReference type="Proteomes" id="UP000516320">
    <property type="component" value="Chromosome"/>
</dbReference>
<evidence type="ECO:0000313" key="1">
    <source>
        <dbReference type="EMBL" id="QNQ90730.1"/>
    </source>
</evidence>